<evidence type="ECO:0000313" key="2">
    <source>
        <dbReference type="Ensembl" id="ENSLLEP00000014896.1"/>
    </source>
</evidence>
<dbReference type="Ensembl" id="ENSLLET00000015473.1">
    <property type="protein sequence ID" value="ENSLLEP00000014896.1"/>
    <property type="gene ID" value="ENSLLEG00000009483.1"/>
</dbReference>
<evidence type="ECO:0000256" key="1">
    <source>
        <dbReference type="SAM" id="MobiDB-lite"/>
    </source>
</evidence>
<protein>
    <submittedName>
        <fullName evidence="2">Uncharacterized protein</fullName>
    </submittedName>
</protein>
<feature type="compositionally biased region" description="Polar residues" evidence="1">
    <location>
        <begin position="10"/>
        <end position="46"/>
    </location>
</feature>
<accession>A0A8C5MHY9</accession>
<dbReference type="PANTHER" id="PTHR36689:SF1">
    <property type="entry name" value="POU CLASS 2 HOMEOBOX ASSOCIATING FACTOR 3"/>
    <property type="match status" value="1"/>
</dbReference>
<evidence type="ECO:0000313" key="3">
    <source>
        <dbReference type="Proteomes" id="UP000694569"/>
    </source>
</evidence>
<sequence>MIHIFFMSQAPESPSGSSDMSNSFEYSPTHQETGFAPQSYSSPSYQEDQSSCAFENGGYYCQRRNGATFCYCEYCCPAVPQDGTQVSNPSYYNYTDCMGYVPSSTISEDFFTREINNFDMRYS</sequence>
<proteinExistence type="predicted"/>
<feature type="region of interest" description="Disordered" evidence="1">
    <location>
        <begin position="7"/>
        <end position="46"/>
    </location>
</feature>
<dbReference type="OrthoDB" id="9942157at2759"/>
<reference evidence="2" key="1">
    <citation type="submission" date="2025-08" db="UniProtKB">
        <authorList>
            <consortium name="Ensembl"/>
        </authorList>
    </citation>
    <scope>IDENTIFICATION</scope>
</reference>
<name>A0A8C5MHY9_9ANUR</name>
<reference evidence="2" key="2">
    <citation type="submission" date="2025-09" db="UniProtKB">
        <authorList>
            <consortium name="Ensembl"/>
        </authorList>
    </citation>
    <scope>IDENTIFICATION</scope>
</reference>
<dbReference type="PANTHER" id="PTHR36689">
    <property type="entry name" value="COLORECTAL CANCER-ASSOCIATED PROTEIN 2"/>
    <property type="match status" value="1"/>
</dbReference>
<dbReference type="Proteomes" id="UP000694569">
    <property type="component" value="Unplaced"/>
</dbReference>
<keyword evidence="3" id="KW-1185">Reference proteome</keyword>
<organism evidence="2 3">
    <name type="scientific">Leptobrachium leishanense</name>
    <name type="common">Leishan spiny toad</name>
    <dbReference type="NCBI Taxonomy" id="445787"/>
    <lineage>
        <taxon>Eukaryota</taxon>
        <taxon>Metazoa</taxon>
        <taxon>Chordata</taxon>
        <taxon>Craniata</taxon>
        <taxon>Vertebrata</taxon>
        <taxon>Euteleostomi</taxon>
        <taxon>Amphibia</taxon>
        <taxon>Batrachia</taxon>
        <taxon>Anura</taxon>
        <taxon>Pelobatoidea</taxon>
        <taxon>Megophryidae</taxon>
        <taxon>Leptobrachium</taxon>
    </lineage>
</organism>
<dbReference type="InterPro" id="IPR043265">
    <property type="entry name" value="OCAT2"/>
</dbReference>
<dbReference type="AlphaFoldDB" id="A0A8C5MHY9"/>